<dbReference type="EMBL" id="CP139858">
    <property type="protein sequence ID" value="WQC01194.1"/>
    <property type="molecule type" value="Genomic_DNA"/>
</dbReference>
<dbReference type="InterPro" id="IPR023157">
    <property type="entry name" value="AGR-C-984p-like_sf"/>
</dbReference>
<protein>
    <submittedName>
        <fullName evidence="1">DUF1217 domain-containing protein</fullName>
    </submittedName>
</protein>
<dbReference type="Gene3D" id="1.10.3700.10">
    <property type="entry name" value="AGR C 984p-like"/>
    <property type="match status" value="4"/>
</dbReference>
<dbReference type="Proteomes" id="UP001322481">
    <property type="component" value="Chromosome"/>
</dbReference>
<dbReference type="InterPro" id="IPR010626">
    <property type="entry name" value="DUF1217"/>
</dbReference>
<dbReference type="RefSeq" id="WP_284268664.1">
    <property type="nucleotide sequence ID" value="NZ_BSNY01000009.1"/>
</dbReference>
<evidence type="ECO:0000313" key="2">
    <source>
        <dbReference type="Proteomes" id="UP001322481"/>
    </source>
</evidence>
<keyword evidence="2" id="KW-1185">Reference proteome</keyword>
<accession>A0ABZ0VW09</accession>
<gene>
    <name evidence="1" type="ORF">U0R22_005410</name>
</gene>
<proteinExistence type="predicted"/>
<evidence type="ECO:0000313" key="1">
    <source>
        <dbReference type="EMBL" id="WQC01194.1"/>
    </source>
</evidence>
<reference evidence="1 2" key="1">
    <citation type="submission" date="2023-11" db="EMBL/GenBank/DDBJ databases">
        <authorList>
            <person name="Panchal A.K."/>
            <person name="Meaney J.S."/>
            <person name="Karas B.J."/>
            <person name="diCenzo G.C."/>
        </authorList>
    </citation>
    <scope>NUCLEOTIDE SEQUENCE [LARGE SCALE GENOMIC DNA]</scope>
    <source>
        <strain evidence="1 2">NZP2235</strain>
    </source>
</reference>
<dbReference type="Pfam" id="PF06748">
    <property type="entry name" value="DUF1217"/>
    <property type="match status" value="3"/>
</dbReference>
<organism evidence="1 2">
    <name type="scientific">Mesorhizobium huakuii</name>
    <dbReference type="NCBI Taxonomy" id="28104"/>
    <lineage>
        <taxon>Bacteria</taxon>
        <taxon>Pseudomonadati</taxon>
        <taxon>Pseudomonadota</taxon>
        <taxon>Alphaproteobacteria</taxon>
        <taxon>Hyphomicrobiales</taxon>
        <taxon>Phyllobacteriaceae</taxon>
        <taxon>Mesorhizobium</taxon>
    </lineage>
</organism>
<name>A0ABZ0VW09_9HYPH</name>
<dbReference type="SUPFAM" id="SSF158837">
    <property type="entry name" value="AGR C 984p-like"/>
    <property type="match status" value="4"/>
</dbReference>
<sequence length="605" mass="66478">MTLLNTFTSYQLITKDINKSIDRIEQQPTVDRDTKYYLANITKVKSIDDFVNNDRLFKYAMKAYGLEDMAYAKAFMVKALKEGVTNPSSFANKLTDKRYAQFVSAFNFAANGANTTVYNKAQQLVTSNYALQVQIGASQSGFSYYQSETAYYVTNISKVKSIDDLMGDSRLLTYAMAAFGLDATTEPAATVRAMLEGGVSDPNSPANKLTDKSYANFVSAFNFVQYGDQTTTRTDVQQAVPSGYMSGAGLTLVKPSAQYIKGEADYYAANISKVKSIDDLMADKRLLTFAMASYGLDASTETPQQIRTMLSGGVSDPNSPANKLTDKRYANFVTAFNFAQYGDQTTSRDAVQKDTPKIYTTESALGLIKPNADYIKSETAYYLANVTNVKSIDDLMADSRLYNYALSSFGLDPAKVSKDLIRSVLTGGIRDPNSVANKMTNKAYAALAGAFNFEQYGEAATTINPAQQPTVDKYMRQSLEEDAGKSNEGVRLALYFQRKAPDITSWYDVLADTALASVVRTALGLPDSFATADIDKQAQLFEQKLDLSDFTDPVKLGKFLTRFTSMYEMNNPTSSTVSSISVLFAKPVTSGISTDLMMAMQKLKF</sequence>